<dbReference type="Pfam" id="PF01479">
    <property type="entry name" value="S4"/>
    <property type="match status" value="1"/>
</dbReference>
<keyword evidence="3" id="KW-0689">Ribosomal protein</keyword>
<keyword evidence="9" id="KW-1185">Reference proteome</keyword>
<dbReference type="Pfam" id="PF08071">
    <property type="entry name" value="RS4NT"/>
    <property type="match status" value="1"/>
</dbReference>
<sequence>MCFKHLKRVAAPKHWMLDKLTGVFAPRPSTGPHKLRECLPLIIFLRNRLKYALTGDEVKKICMQRFIKIDGKVRTDVTYPAGFMDVISIEKTGEHFRLIYDVKGRFTVHRITAEEAKYKLCKVKKIIIEPSATLTPSSRSTTPSASTWRLERSPSSSSLTPVTCAW</sequence>
<dbReference type="CDD" id="cd00165">
    <property type="entry name" value="S4"/>
    <property type="match status" value="1"/>
</dbReference>
<proteinExistence type="predicted"/>
<evidence type="ECO:0000313" key="8">
    <source>
        <dbReference type="Ensembl" id="ENSGWIP00000003359.1"/>
    </source>
</evidence>
<feature type="domain" description="RNA-binding S4" evidence="7">
    <location>
        <begin position="39"/>
        <end position="103"/>
    </location>
</feature>
<dbReference type="Ensembl" id="ENSGWIT00000003632.1">
    <property type="protein sequence ID" value="ENSGWIP00000003359.1"/>
    <property type="gene ID" value="ENSGWIG00000001809.1"/>
</dbReference>
<dbReference type="GO" id="GO:0022627">
    <property type="term" value="C:cytosolic small ribosomal subunit"/>
    <property type="evidence" value="ECO:0007669"/>
    <property type="project" value="TreeGrafter"/>
</dbReference>
<dbReference type="GO" id="GO:0006412">
    <property type="term" value="P:translation"/>
    <property type="evidence" value="ECO:0007669"/>
    <property type="project" value="InterPro"/>
</dbReference>
<dbReference type="PROSITE" id="PS00528">
    <property type="entry name" value="RIBOSOMAL_S4E"/>
    <property type="match status" value="1"/>
</dbReference>
<dbReference type="InterPro" id="IPR013843">
    <property type="entry name" value="Ribosomal_eS4_N"/>
</dbReference>
<feature type="region of interest" description="Disordered" evidence="6">
    <location>
        <begin position="134"/>
        <end position="162"/>
    </location>
</feature>
<dbReference type="Proteomes" id="UP000694680">
    <property type="component" value="Chromosome 18"/>
</dbReference>
<keyword evidence="2 5" id="KW-0694">RNA-binding</keyword>
<organism evidence="8 9">
    <name type="scientific">Gouania willdenowi</name>
    <name type="common">Blunt-snouted clingfish</name>
    <name type="synonym">Lepadogaster willdenowi</name>
    <dbReference type="NCBI Taxonomy" id="441366"/>
    <lineage>
        <taxon>Eukaryota</taxon>
        <taxon>Metazoa</taxon>
        <taxon>Chordata</taxon>
        <taxon>Craniata</taxon>
        <taxon>Vertebrata</taxon>
        <taxon>Euteleostomi</taxon>
        <taxon>Actinopterygii</taxon>
        <taxon>Neopterygii</taxon>
        <taxon>Teleostei</taxon>
        <taxon>Neoteleostei</taxon>
        <taxon>Acanthomorphata</taxon>
        <taxon>Ovalentaria</taxon>
        <taxon>Blenniimorphae</taxon>
        <taxon>Blenniiformes</taxon>
        <taxon>Gobiesocoidei</taxon>
        <taxon>Gobiesocidae</taxon>
        <taxon>Gobiesocinae</taxon>
        <taxon>Gouania</taxon>
    </lineage>
</organism>
<dbReference type="PANTHER" id="PTHR11581">
    <property type="entry name" value="30S/40S RIBOSOMAL PROTEIN S4"/>
    <property type="match status" value="1"/>
</dbReference>
<evidence type="ECO:0000256" key="1">
    <source>
        <dbReference type="ARBA" id="ARBA00022730"/>
    </source>
</evidence>
<keyword evidence="4" id="KW-0687">Ribonucleoprotein</keyword>
<dbReference type="InterPro" id="IPR036986">
    <property type="entry name" value="S4_RNA-bd_sf"/>
</dbReference>
<protein>
    <recommendedName>
        <fullName evidence="7">RNA-binding S4 domain-containing protein</fullName>
    </recommendedName>
</protein>
<keyword evidence="1 5" id="KW-0699">rRNA-binding</keyword>
<dbReference type="Gene3D" id="3.10.290.10">
    <property type="entry name" value="RNA-binding S4 domain"/>
    <property type="match status" value="1"/>
</dbReference>
<dbReference type="PROSITE" id="PS50889">
    <property type="entry name" value="S4"/>
    <property type="match status" value="1"/>
</dbReference>
<evidence type="ECO:0000256" key="2">
    <source>
        <dbReference type="ARBA" id="ARBA00022884"/>
    </source>
</evidence>
<dbReference type="FunFam" id="3.10.290.10:FF:000051">
    <property type="entry name" value="40S ribosomal protein S4, X isoform"/>
    <property type="match status" value="1"/>
</dbReference>
<reference evidence="8" key="1">
    <citation type="submission" date="2020-06" db="EMBL/GenBank/DDBJ databases">
        <authorList>
            <consortium name="Wellcome Sanger Institute Data Sharing"/>
        </authorList>
    </citation>
    <scope>NUCLEOTIDE SEQUENCE [LARGE SCALE GENOMIC DNA]</scope>
</reference>
<name>A0A8C5DHJ0_GOUWI</name>
<reference evidence="8" key="3">
    <citation type="submission" date="2025-09" db="UniProtKB">
        <authorList>
            <consortium name="Ensembl"/>
        </authorList>
    </citation>
    <scope>IDENTIFICATION</scope>
</reference>
<dbReference type="InterPro" id="IPR013845">
    <property type="entry name" value="Ribosomal_eS4_central_region"/>
</dbReference>
<evidence type="ECO:0000256" key="3">
    <source>
        <dbReference type="ARBA" id="ARBA00022980"/>
    </source>
</evidence>
<dbReference type="Pfam" id="PF00900">
    <property type="entry name" value="Ribosomal_S4e"/>
    <property type="match status" value="1"/>
</dbReference>
<feature type="compositionally biased region" description="Low complexity" evidence="6">
    <location>
        <begin position="134"/>
        <end position="147"/>
    </location>
</feature>
<accession>A0A8C5DHJ0</accession>
<reference evidence="8" key="2">
    <citation type="submission" date="2025-08" db="UniProtKB">
        <authorList>
            <consortium name="Ensembl"/>
        </authorList>
    </citation>
    <scope>IDENTIFICATION</scope>
</reference>
<evidence type="ECO:0000313" key="9">
    <source>
        <dbReference type="Proteomes" id="UP000694680"/>
    </source>
</evidence>
<dbReference type="GO" id="GO:0019843">
    <property type="term" value="F:rRNA binding"/>
    <property type="evidence" value="ECO:0007669"/>
    <property type="project" value="UniProtKB-KW"/>
</dbReference>
<evidence type="ECO:0000256" key="4">
    <source>
        <dbReference type="ARBA" id="ARBA00023274"/>
    </source>
</evidence>
<dbReference type="GO" id="GO:0003735">
    <property type="term" value="F:structural constituent of ribosome"/>
    <property type="evidence" value="ECO:0007669"/>
    <property type="project" value="InterPro"/>
</dbReference>
<dbReference type="AlphaFoldDB" id="A0A8C5DHJ0"/>
<evidence type="ECO:0000256" key="5">
    <source>
        <dbReference type="PROSITE-ProRule" id="PRU00182"/>
    </source>
</evidence>
<dbReference type="InterPro" id="IPR000876">
    <property type="entry name" value="Ribosomal_eS4"/>
</dbReference>
<dbReference type="SMART" id="SM00363">
    <property type="entry name" value="S4"/>
    <property type="match status" value="1"/>
</dbReference>
<dbReference type="InterPro" id="IPR002942">
    <property type="entry name" value="S4_RNA-bd"/>
</dbReference>
<dbReference type="PANTHER" id="PTHR11581:SF0">
    <property type="entry name" value="SMALL RIBOSOMAL SUBUNIT PROTEIN ES4"/>
    <property type="match status" value="1"/>
</dbReference>
<feature type="compositionally biased region" description="Polar residues" evidence="6">
    <location>
        <begin position="153"/>
        <end position="162"/>
    </location>
</feature>
<gene>
    <name evidence="8" type="primary">rps4x</name>
</gene>
<dbReference type="InterPro" id="IPR018199">
    <property type="entry name" value="Ribosomal_eS4_N_CS"/>
</dbReference>
<evidence type="ECO:0000259" key="7">
    <source>
        <dbReference type="SMART" id="SM00363"/>
    </source>
</evidence>
<evidence type="ECO:0000256" key="6">
    <source>
        <dbReference type="SAM" id="MobiDB-lite"/>
    </source>
</evidence>